<dbReference type="PANTHER" id="PTHR30442:SF0">
    <property type="entry name" value="FE(3+) DICITRATE TRANSPORT PROTEIN FECA"/>
    <property type="match status" value="1"/>
</dbReference>
<evidence type="ECO:0000313" key="18">
    <source>
        <dbReference type="Proteomes" id="UP000321917"/>
    </source>
</evidence>
<dbReference type="GO" id="GO:0033214">
    <property type="term" value="P:siderophore-iron import into cell"/>
    <property type="evidence" value="ECO:0007669"/>
    <property type="project" value="TreeGrafter"/>
</dbReference>
<evidence type="ECO:0000256" key="10">
    <source>
        <dbReference type="PROSITE-ProRule" id="PRU10144"/>
    </source>
</evidence>
<evidence type="ECO:0000313" key="16">
    <source>
        <dbReference type="EMBL" id="TWX63094.1"/>
    </source>
</evidence>
<evidence type="ECO:0000256" key="12">
    <source>
        <dbReference type="SAM" id="SignalP"/>
    </source>
</evidence>
<dbReference type="InterPro" id="IPR037066">
    <property type="entry name" value="Plug_dom_sf"/>
</dbReference>
<reference evidence="16 18" key="1">
    <citation type="submission" date="2019-07" db="EMBL/GenBank/DDBJ databases">
        <title>Genomes of sea-ice associated Colwellia species.</title>
        <authorList>
            <person name="Bowman J.P."/>
        </authorList>
    </citation>
    <scope>NUCLEOTIDE SEQUENCE [LARGE SCALE GENOMIC DNA]</scope>
    <source>
        <strain evidence="15 17">ACAM 607</strain>
        <strain evidence="16 18">IC036</strain>
    </source>
</reference>
<dbReference type="InterPro" id="IPR036942">
    <property type="entry name" value="Beta-barrel_TonB_sf"/>
</dbReference>
<dbReference type="Pfam" id="PF00593">
    <property type="entry name" value="TonB_dep_Rec_b-barrel"/>
    <property type="match status" value="1"/>
</dbReference>
<keyword evidence="6 11" id="KW-0798">TonB box</keyword>
<evidence type="ECO:0000256" key="5">
    <source>
        <dbReference type="ARBA" id="ARBA00022729"/>
    </source>
</evidence>
<accession>A0A5C6Q2M7</accession>
<organism evidence="16 18">
    <name type="scientific">Colwellia hornerae</name>
    <dbReference type="NCBI Taxonomy" id="89402"/>
    <lineage>
        <taxon>Bacteria</taxon>
        <taxon>Pseudomonadati</taxon>
        <taxon>Pseudomonadota</taxon>
        <taxon>Gammaproteobacteria</taxon>
        <taxon>Alteromonadales</taxon>
        <taxon>Colwelliaceae</taxon>
        <taxon>Colwellia</taxon>
    </lineage>
</organism>
<dbReference type="Gene3D" id="2.40.170.20">
    <property type="entry name" value="TonB-dependent receptor, beta-barrel domain"/>
    <property type="match status" value="1"/>
</dbReference>
<keyword evidence="7 9" id="KW-0472">Membrane</keyword>
<dbReference type="GO" id="GO:0009279">
    <property type="term" value="C:cell outer membrane"/>
    <property type="evidence" value="ECO:0007669"/>
    <property type="project" value="UniProtKB-SubCell"/>
</dbReference>
<sequence>MQKFPLTELALLCSFFLTQMTITTYAAELESKKVQEPQIADNNQKEKQLEVISIFGQRNQLATATGSAFVLGEETLDQFEFDDIHRVLQSVSGVYIREEDGYGLRPNIGLRGATTERSSKVAIMEDGILIAPAPYAAPAAYYFPLMSRMTQVEIFKGPSAIKYGPNTVGGAINMLSRPISSAKKPQAQIDLALGQDNYQKAHGYLSQTKTLAGYGDIGFLIEGLTINSDGFKALDGGGDTGFKKNEIIFKLNFVPSNAQYYQIWQFKGGYSDEVSNETYLGLTDTDFIENAERRYIASKNDKMDWEHYQFQLSHYIELNDQTSFYTQAYHREFDRDWDRLDSFNSSRSMQTILTSPETGINALFMEVLKGKRDSATSEENLLFTLNDRRYYSQGLETKLLWDSELMGADLALDAGLRFHRDEVERNHRSNQYFMQGGELVFADEQQQTTTQNKDSATALASYVNANVDFGQFNITTGVRVEYIKGESYDYLTGEKLTSSDTVVMPGLGIFYKIDESLGLLLGVNKGYVPNSPGQGDSVDPEESWNYEFGLRYSQQDFRAEVIGFYNNYSNLKGTCTFSSGCDQTLDEEFNAGEVNVYGLEASFTAEFELTKGLTLPINVAFTHTMSEFQNSFKSSFSQWGRVESGDALPYLPQNQISIEMALQHENWRAALLLKHVEAMQEATGDNTELSRLWTDELLQLDLSSWYLLSNHVKAYLKIDNLTDETAVVSRRPFGARPGKPRQVTIGMKFTF</sequence>
<dbReference type="Gene3D" id="2.170.130.10">
    <property type="entry name" value="TonB-dependent receptor, plug domain"/>
    <property type="match status" value="1"/>
</dbReference>
<gene>
    <name evidence="15" type="ORF">ESZ26_18185</name>
    <name evidence="16" type="ORF">ESZ27_17965</name>
</gene>
<evidence type="ECO:0000256" key="4">
    <source>
        <dbReference type="ARBA" id="ARBA00022692"/>
    </source>
</evidence>
<keyword evidence="3 9" id="KW-1134">Transmembrane beta strand</keyword>
<evidence type="ECO:0000256" key="9">
    <source>
        <dbReference type="PROSITE-ProRule" id="PRU01360"/>
    </source>
</evidence>
<feature type="domain" description="TonB-dependent receptor plug" evidence="14">
    <location>
        <begin position="63"/>
        <end position="171"/>
    </location>
</feature>
<comment type="subcellular location">
    <subcellularLocation>
        <location evidence="1 9">Cell outer membrane</location>
        <topology evidence="1 9">Multi-pass membrane protein</topology>
    </subcellularLocation>
</comment>
<evidence type="ECO:0000256" key="3">
    <source>
        <dbReference type="ARBA" id="ARBA00022452"/>
    </source>
</evidence>
<dbReference type="InterPro" id="IPR010917">
    <property type="entry name" value="TonB_rcpt_CS"/>
</dbReference>
<dbReference type="OrthoDB" id="9760494at2"/>
<evidence type="ECO:0000259" key="13">
    <source>
        <dbReference type="Pfam" id="PF00593"/>
    </source>
</evidence>
<dbReference type="InterPro" id="IPR012910">
    <property type="entry name" value="Plug_dom"/>
</dbReference>
<dbReference type="PANTHER" id="PTHR30442">
    <property type="entry name" value="IRON III DICITRATE TRANSPORT PROTEIN FECA"/>
    <property type="match status" value="1"/>
</dbReference>
<evidence type="ECO:0000313" key="15">
    <source>
        <dbReference type="EMBL" id="TWX54188.1"/>
    </source>
</evidence>
<comment type="similarity">
    <text evidence="9 11">Belongs to the TonB-dependent receptor family.</text>
</comment>
<dbReference type="EMBL" id="VOLQ01000054">
    <property type="protein sequence ID" value="TWX63094.1"/>
    <property type="molecule type" value="Genomic_DNA"/>
</dbReference>
<name>A0A5C6Q2M7_9GAMM</name>
<evidence type="ECO:0000256" key="7">
    <source>
        <dbReference type="ARBA" id="ARBA00023136"/>
    </source>
</evidence>
<dbReference type="SUPFAM" id="SSF56935">
    <property type="entry name" value="Porins"/>
    <property type="match status" value="1"/>
</dbReference>
<evidence type="ECO:0000313" key="17">
    <source>
        <dbReference type="Proteomes" id="UP000321525"/>
    </source>
</evidence>
<dbReference type="Pfam" id="PF07715">
    <property type="entry name" value="Plug"/>
    <property type="match status" value="1"/>
</dbReference>
<evidence type="ECO:0000256" key="2">
    <source>
        <dbReference type="ARBA" id="ARBA00022448"/>
    </source>
</evidence>
<evidence type="ECO:0000256" key="8">
    <source>
        <dbReference type="ARBA" id="ARBA00023237"/>
    </source>
</evidence>
<keyword evidence="2 9" id="KW-0813">Transport</keyword>
<dbReference type="EMBL" id="VOLR01000040">
    <property type="protein sequence ID" value="TWX54188.1"/>
    <property type="molecule type" value="Genomic_DNA"/>
</dbReference>
<dbReference type="InterPro" id="IPR000531">
    <property type="entry name" value="Beta-barrel_TonB"/>
</dbReference>
<comment type="caution">
    <text evidence="16">The sequence shown here is derived from an EMBL/GenBank/DDBJ whole genome shotgun (WGS) entry which is preliminary data.</text>
</comment>
<dbReference type="Proteomes" id="UP000321917">
    <property type="component" value="Unassembled WGS sequence"/>
</dbReference>
<feature type="chain" id="PRO_5022967541" evidence="12">
    <location>
        <begin position="27"/>
        <end position="751"/>
    </location>
</feature>
<dbReference type="Proteomes" id="UP000321525">
    <property type="component" value="Unassembled WGS sequence"/>
</dbReference>
<keyword evidence="4 9" id="KW-0812">Transmembrane</keyword>
<keyword evidence="17" id="KW-1185">Reference proteome</keyword>
<protein>
    <submittedName>
        <fullName evidence="16">TonB-dependent receptor</fullName>
    </submittedName>
</protein>
<keyword evidence="5 12" id="KW-0732">Signal</keyword>
<dbReference type="InterPro" id="IPR039426">
    <property type="entry name" value="TonB-dep_rcpt-like"/>
</dbReference>
<proteinExistence type="inferred from homology"/>
<dbReference type="RefSeq" id="WP_146801124.1">
    <property type="nucleotide sequence ID" value="NZ_VOLP01000039.1"/>
</dbReference>
<keyword evidence="16" id="KW-0675">Receptor</keyword>
<evidence type="ECO:0000256" key="6">
    <source>
        <dbReference type="ARBA" id="ARBA00023077"/>
    </source>
</evidence>
<keyword evidence="8 9" id="KW-0998">Cell outer membrane</keyword>
<dbReference type="PROSITE" id="PS52016">
    <property type="entry name" value="TONB_DEPENDENT_REC_3"/>
    <property type="match status" value="1"/>
</dbReference>
<dbReference type="PROSITE" id="PS01156">
    <property type="entry name" value="TONB_DEPENDENT_REC_2"/>
    <property type="match status" value="1"/>
</dbReference>
<feature type="short sequence motif" description="TonB C-terminal box" evidence="10">
    <location>
        <begin position="734"/>
        <end position="751"/>
    </location>
</feature>
<feature type="signal peptide" evidence="12">
    <location>
        <begin position="1"/>
        <end position="26"/>
    </location>
</feature>
<feature type="domain" description="TonB-dependent receptor-like beta-barrel" evidence="13">
    <location>
        <begin position="266"/>
        <end position="721"/>
    </location>
</feature>
<dbReference type="AlphaFoldDB" id="A0A5C6Q2M7"/>
<evidence type="ECO:0000259" key="14">
    <source>
        <dbReference type="Pfam" id="PF07715"/>
    </source>
</evidence>
<evidence type="ECO:0000256" key="1">
    <source>
        <dbReference type="ARBA" id="ARBA00004571"/>
    </source>
</evidence>
<evidence type="ECO:0000256" key="11">
    <source>
        <dbReference type="RuleBase" id="RU003357"/>
    </source>
</evidence>